<feature type="domain" description="CobW C-terminal" evidence="1">
    <location>
        <begin position="237"/>
        <end position="327"/>
    </location>
</feature>
<dbReference type="Proteomes" id="UP001596072">
    <property type="component" value="Unassembled WGS sequence"/>
</dbReference>
<gene>
    <name evidence="2" type="ORF">ACFPQB_09200</name>
</gene>
<dbReference type="SMART" id="SM00833">
    <property type="entry name" value="CobW_C"/>
    <property type="match status" value="1"/>
</dbReference>
<sequence>MRIPVVLLSGVAPDAMASAMVGLQFDLPGAVAVRHHIDVDRQVLTRTVSDVTGIIERHETLLEHACVSCAIREDIVPTLERLARDGRWQSIVAHLPVSAEPAQVCSALTWDTRLARFLRVSAVVTALGSRHPVRDLLGDDLLADRGHHCSHDDRRGVGEVLCAMVEYADALVFDDAADPVAVGLVRALARPGTAIAEGGHVLDAAALLGGLHQDAHSRAWTSPTRTDALADVRTEGIWRLDLQSLQPFHPERLLESLELIGGGHHRSRGCFWLPTRPERALEWDGAGGQLSIGDHAGWGSRRPFTRIVVTGVGVAPAGLRTSFADLLVADDEAPRHGWDGAEDGFEPWLGPIRKVA</sequence>
<evidence type="ECO:0000259" key="1">
    <source>
        <dbReference type="SMART" id="SM00833"/>
    </source>
</evidence>
<comment type="caution">
    <text evidence="2">The sequence shown here is derived from an EMBL/GenBank/DDBJ whole genome shotgun (WGS) entry which is preliminary data.</text>
</comment>
<dbReference type="RefSeq" id="WP_136434798.1">
    <property type="nucleotide sequence ID" value="NZ_JBHSNS010000003.1"/>
</dbReference>
<dbReference type="Pfam" id="PF02492">
    <property type="entry name" value="cobW"/>
    <property type="match status" value="1"/>
</dbReference>
<protein>
    <submittedName>
        <fullName evidence="2">CobW family GTP-binding protein</fullName>
    </submittedName>
</protein>
<dbReference type="SUPFAM" id="SSF90002">
    <property type="entry name" value="Hypothetical protein YjiA, C-terminal domain"/>
    <property type="match status" value="1"/>
</dbReference>
<dbReference type="InterPro" id="IPR011629">
    <property type="entry name" value="CobW-like_C"/>
</dbReference>
<dbReference type="InterPro" id="IPR051927">
    <property type="entry name" value="Zn_Chap_cDPG_Synth"/>
</dbReference>
<dbReference type="Gene3D" id="3.40.50.300">
    <property type="entry name" value="P-loop containing nucleotide triphosphate hydrolases"/>
    <property type="match status" value="1"/>
</dbReference>
<organism evidence="2 3">
    <name type="scientific">Nocardioides vastitatis</name>
    <dbReference type="NCBI Taxonomy" id="2568655"/>
    <lineage>
        <taxon>Bacteria</taxon>
        <taxon>Bacillati</taxon>
        <taxon>Actinomycetota</taxon>
        <taxon>Actinomycetes</taxon>
        <taxon>Propionibacteriales</taxon>
        <taxon>Nocardioidaceae</taxon>
        <taxon>Nocardioides</taxon>
    </lineage>
</organism>
<evidence type="ECO:0000313" key="3">
    <source>
        <dbReference type="Proteomes" id="UP001596072"/>
    </source>
</evidence>
<dbReference type="InterPro" id="IPR003495">
    <property type="entry name" value="CobW/HypB/UreG_nucleotide-bd"/>
</dbReference>
<proteinExistence type="predicted"/>
<reference evidence="3" key="1">
    <citation type="journal article" date="2019" name="Int. J. Syst. Evol. Microbiol.">
        <title>The Global Catalogue of Microorganisms (GCM) 10K type strain sequencing project: providing services to taxonomists for standard genome sequencing and annotation.</title>
        <authorList>
            <consortium name="The Broad Institute Genomics Platform"/>
            <consortium name="The Broad Institute Genome Sequencing Center for Infectious Disease"/>
            <person name="Wu L."/>
            <person name="Ma J."/>
        </authorList>
    </citation>
    <scope>NUCLEOTIDE SEQUENCE [LARGE SCALE GENOMIC DNA]</scope>
    <source>
        <strain evidence="3">YIM 94188</strain>
    </source>
</reference>
<dbReference type="InterPro" id="IPR027417">
    <property type="entry name" value="P-loop_NTPase"/>
</dbReference>
<dbReference type="EMBL" id="JBHSNS010000003">
    <property type="protein sequence ID" value="MFC5729094.1"/>
    <property type="molecule type" value="Genomic_DNA"/>
</dbReference>
<name>A0ABW0ZHI3_9ACTN</name>
<dbReference type="PANTHER" id="PTHR43603">
    <property type="entry name" value="COBW DOMAIN-CONTAINING PROTEIN DDB_G0274527"/>
    <property type="match status" value="1"/>
</dbReference>
<accession>A0ABW0ZHI3</accession>
<dbReference type="Pfam" id="PF07683">
    <property type="entry name" value="CobW_C"/>
    <property type="match status" value="1"/>
</dbReference>
<evidence type="ECO:0000313" key="2">
    <source>
        <dbReference type="EMBL" id="MFC5729094.1"/>
    </source>
</evidence>
<keyword evidence="3" id="KW-1185">Reference proteome</keyword>
<dbReference type="PANTHER" id="PTHR43603:SF1">
    <property type="entry name" value="ZINC-REGULATED GTPASE METALLOPROTEIN ACTIVATOR 1"/>
    <property type="match status" value="1"/>
</dbReference>